<dbReference type="Gene3D" id="3.30.9.10">
    <property type="entry name" value="D-Amino Acid Oxidase, subunit A, domain 2"/>
    <property type="match status" value="1"/>
</dbReference>
<dbReference type="InterPro" id="IPR036188">
    <property type="entry name" value="FAD/NAD-bd_sf"/>
</dbReference>
<evidence type="ECO:0000259" key="5">
    <source>
        <dbReference type="Pfam" id="PF08669"/>
    </source>
</evidence>
<name>A0ABU8VQ24_9BURK</name>
<proteinExistence type="inferred from homology"/>
<feature type="domain" description="GCVT N-terminal" evidence="4">
    <location>
        <begin position="426"/>
        <end position="704"/>
    </location>
</feature>
<feature type="domain" description="Aminomethyltransferase C-terminal" evidence="5">
    <location>
        <begin position="725"/>
        <end position="809"/>
    </location>
</feature>
<accession>A0ABU8VQ24</accession>
<dbReference type="InterPro" id="IPR006222">
    <property type="entry name" value="GCVT_N"/>
</dbReference>
<feature type="domain" description="FAD dependent oxidoreductase central" evidence="6">
    <location>
        <begin position="371"/>
        <end position="424"/>
    </location>
</feature>
<evidence type="ECO:0000256" key="2">
    <source>
        <dbReference type="ARBA" id="ARBA00023002"/>
    </source>
</evidence>
<comment type="caution">
    <text evidence="7">The sequence shown here is derived from an EMBL/GenBank/DDBJ whole genome shotgun (WGS) entry which is preliminary data.</text>
</comment>
<dbReference type="PANTHER" id="PTHR43757:SF2">
    <property type="entry name" value="AMINOMETHYLTRANSFERASE, MITOCHONDRIAL"/>
    <property type="match status" value="1"/>
</dbReference>
<dbReference type="InterPro" id="IPR032503">
    <property type="entry name" value="FAO_M"/>
</dbReference>
<dbReference type="InterPro" id="IPR028896">
    <property type="entry name" value="GcvT/YgfZ/DmdA"/>
</dbReference>
<evidence type="ECO:0000256" key="1">
    <source>
        <dbReference type="ARBA" id="ARBA00008609"/>
    </source>
</evidence>
<keyword evidence="8" id="KW-1185">Reference proteome</keyword>
<gene>
    <name evidence="7" type="ORF">WKW77_31475</name>
</gene>
<dbReference type="InterPro" id="IPR027266">
    <property type="entry name" value="TrmE/GcvT-like"/>
</dbReference>
<dbReference type="Gene3D" id="3.30.1360.120">
    <property type="entry name" value="Probable tRNA modification gtpase trme, domain 1"/>
    <property type="match status" value="1"/>
</dbReference>
<reference evidence="7 8" key="1">
    <citation type="submission" date="2024-03" db="EMBL/GenBank/DDBJ databases">
        <title>Novel species of the genus Variovorax.</title>
        <authorList>
            <person name="Liu Q."/>
            <person name="Xin Y.-H."/>
        </authorList>
    </citation>
    <scope>NUCLEOTIDE SEQUENCE [LARGE SCALE GENOMIC DNA]</scope>
    <source>
        <strain evidence="7 8">KACC 18899</strain>
    </source>
</reference>
<dbReference type="Gene3D" id="2.40.30.110">
    <property type="entry name" value="Aminomethyltransferase beta-barrel domains"/>
    <property type="match status" value="1"/>
</dbReference>
<protein>
    <submittedName>
        <fullName evidence="7">FAD-dependent oxidoreductase</fullName>
    </submittedName>
</protein>
<dbReference type="Gene3D" id="3.50.50.60">
    <property type="entry name" value="FAD/NAD(P)-binding domain"/>
    <property type="match status" value="1"/>
</dbReference>
<dbReference type="EMBL" id="JBBKZU010000022">
    <property type="protein sequence ID" value="MEJ8815621.1"/>
    <property type="molecule type" value="Genomic_DNA"/>
</dbReference>
<dbReference type="InterPro" id="IPR006076">
    <property type="entry name" value="FAD-dep_OxRdtase"/>
</dbReference>
<dbReference type="PANTHER" id="PTHR43757">
    <property type="entry name" value="AMINOMETHYLTRANSFERASE"/>
    <property type="match status" value="1"/>
</dbReference>
<dbReference type="Gene3D" id="3.30.70.1400">
    <property type="entry name" value="Aminomethyltransferase beta-barrel domains"/>
    <property type="match status" value="1"/>
</dbReference>
<dbReference type="Pfam" id="PF08669">
    <property type="entry name" value="GCV_T_C"/>
    <property type="match status" value="1"/>
</dbReference>
<dbReference type="SUPFAM" id="SSF103025">
    <property type="entry name" value="Folate-binding domain"/>
    <property type="match status" value="1"/>
</dbReference>
<evidence type="ECO:0000259" key="6">
    <source>
        <dbReference type="Pfam" id="PF16350"/>
    </source>
</evidence>
<sequence>MAMAVPPYADVVIIGGGVVGCSIAYHLTKLGITDVVLLERKQLTCGTTWHAAGLVGQLRATRNLTELAKYTTDLIYKLEAETGQATGFKQNGSISVALTNERMEELRRQASMARNFGLDVNVVSARDIRDRYPYLSIEGVVGGVFLSKDGQCNPVDVTQAYAKGARMGGAKILENVKVQRVLKEGGRAVGVVTDQGDIRSKTVVIAAGMWSHELGRQTGVNLPLHAAEHFYVVTDHIKDLPGNLPVLRIPDEWAYYKEDAGKILLGCFEPKAKPWGMKGIREDFSFDTLPEDMDHFMPVLEKAAARMPVLENTGIQTWFNGPESFTPDDRYLLGETAEVKDLFVACGFNSIGIQSSGGAGKVLAEWIRDRRPPLDLVDIEVQRMNPFQGTRQYLHDRTVETLGLLYKTHWPFYQYTTARGARRSHFYEYLKEDGAVYGELAGWERPNWFAPKDVKPEYEYSYYKQNWFPHCAAECRATRDSVALYDQSTMTKFMVEGRDALKVLETISCNKIDVPLNKLVYTQWLNDRGGIEADLTITRTGECQFMVVSAAATHFRDLSYLRRHVDAADHCFVSDQTAAIPMLGVMGPRSRELMQKAAPQTDFSNAAFPFGTSQIIEIGYAQVRASRITYVGELGWELYIPGDFALHVYERLREAGLEFDLRLAGMHAMNACRMEKGYRHWGDDISVEDTNIEAGLGFAVAYDKAFQFIGKEALLRQRGAGAPKKRLLQFRLLNTDRLLYRDEPIWVNGKRSGGITSGMYGHRLEASLGMGYVRSHEPITADWIAAQKFEVEVGWERYEAQAQLAPFYDPKQERVRA</sequence>
<dbReference type="SUPFAM" id="SSF101790">
    <property type="entry name" value="Aminomethyltransferase beta-barrel domain"/>
    <property type="match status" value="1"/>
</dbReference>
<dbReference type="InterPro" id="IPR013977">
    <property type="entry name" value="GcvT_C"/>
</dbReference>
<evidence type="ECO:0000313" key="8">
    <source>
        <dbReference type="Proteomes" id="UP001365846"/>
    </source>
</evidence>
<evidence type="ECO:0000259" key="4">
    <source>
        <dbReference type="Pfam" id="PF01571"/>
    </source>
</evidence>
<dbReference type="SUPFAM" id="SSF51905">
    <property type="entry name" value="FAD/NAD(P)-binding domain"/>
    <property type="match status" value="1"/>
</dbReference>
<organism evidence="7 8">
    <name type="scientific">Variovorax ureilyticus</name>
    <dbReference type="NCBI Taxonomy" id="1836198"/>
    <lineage>
        <taxon>Bacteria</taxon>
        <taxon>Pseudomonadati</taxon>
        <taxon>Pseudomonadota</taxon>
        <taxon>Betaproteobacteria</taxon>
        <taxon>Burkholderiales</taxon>
        <taxon>Comamonadaceae</taxon>
        <taxon>Variovorax</taxon>
    </lineage>
</organism>
<evidence type="ECO:0000313" key="7">
    <source>
        <dbReference type="EMBL" id="MEJ8815621.1"/>
    </source>
</evidence>
<dbReference type="Proteomes" id="UP001365846">
    <property type="component" value="Unassembled WGS sequence"/>
</dbReference>
<dbReference type="Pfam" id="PF01571">
    <property type="entry name" value="GCV_T"/>
    <property type="match status" value="1"/>
</dbReference>
<dbReference type="RefSeq" id="WP_340360823.1">
    <property type="nucleotide sequence ID" value="NZ_JBBKZU010000022.1"/>
</dbReference>
<keyword evidence="2" id="KW-0560">Oxidoreductase</keyword>
<dbReference type="Pfam" id="PF16350">
    <property type="entry name" value="FAO_M"/>
    <property type="match status" value="1"/>
</dbReference>
<evidence type="ECO:0000259" key="3">
    <source>
        <dbReference type="Pfam" id="PF01266"/>
    </source>
</evidence>
<comment type="similarity">
    <text evidence="1">Belongs to the GcvT family.</text>
</comment>
<dbReference type="SUPFAM" id="SSF54373">
    <property type="entry name" value="FAD-linked reductases, C-terminal domain"/>
    <property type="match status" value="1"/>
</dbReference>
<dbReference type="Pfam" id="PF01266">
    <property type="entry name" value="DAO"/>
    <property type="match status" value="1"/>
</dbReference>
<feature type="domain" description="FAD dependent oxidoreductase" evidence="3">
    <location>
        <begin position="10"/>
        <end position="366"/>
    </location>
</feature>
<dbReference type="InterPro" id="IPR029043">
    <property type="entry name" value="GcvT/YgfZ_C"/>
</dbReference>